<dbReference type="EMBL" id="JACIED010000009">
    <property type="protein sequence ID" value="MBB4010529.1"/>
    <property type="molecule type" value="Genomic_DNA"/>
</dbReference>
<dbReference type="Pfam" id="PF13561">
    <property type="entry name" value="adh_short_C2"/>
    <property type="match status" value="1"/>
</dbReference>
<gene>
    <name evidence="5" type="ORF">BJF91_10970</name>
    <name evidence="4" type="ORF">GGQ71_004830</name>
</gene>
<sequence>MSNTAKDYRRLFDLTGRKAIVTGGSRGIGKALAEALAAHGADVAIIVRSTLDRAEEVANSIKAQGRDSFALQADVSDEADVERMTQGVIDRFGRIDILINNAGIVLPAPAEDCSLDQWRQTMAVNLDGVFLVSKHVGRRMIAQKSGSIINIGSMSGRIVNWPFRHAAYNVSKAGVHMLTKALATEWAEHNIRVNALAPGYIRTELTDEVLREHPDVVANYWEKGAVQNRIGTVEELAGSVVYLASDAGSFTTGEVITVDGGLTLR</sequence>
<dbReference type="STRING" id="887144.BJF91_10970"/>
<dbReference type="InterPro" id="IPR057326">
    <property type="entry name" value="KR_dom"/>
</dbReference>
<feature type="domain" description="Ketoreductase" evidence="3">
    <location>
        <begin position="17"/>
        <end position="157"/>
    </location>
</feature>
<dbReference type="PRINTS" id="PR00080">
    <property type="entry name" value="SDRFAMILY"/>
</dbReference>
<keyword evidence="6" id="KW-1185">Reference proteome</keyword>
<accession>A0A1Q9A0H0</accession>
<dbReference type="Proteomes" id="UP000544107">
    <property type="component" value="Unassembled WGS sequence"/>
</dbReference>
<evidence type="ECO:0000256" key="1">
    <source>
        <dbReference type="ARBA" id="ARBA00006484"/>
    </source>
</evidence>
<dbReference type="PROSITE" id="PS00061">
    <property type="entry name" value="ADH_SHORT"/>
    <property type="match status" value="1"/>
</dbReference>
<evidence type="ECO:0000313" key="4">
    <source>
        <dbReference type="EMBL" id="MBB4010529.1"/>
    </source>
</evidence>
<dbReference type="InterPro" id="IPR020904">
    <property type="entry name" value="Sc_DH/Rdtase_CS"/>
</dbReference>
<dbReference type="RefSeq" id="WP_075616496.1">
    <property type="nucleotide sequence ID" value="NZ_JACIED010000009.1"/>
</dbReference>
<organism evidence="5 6">
    <name type="scientific">Allorhizobium taibaishanense</name>
    <dbReference type="NCBI Taxonomy" id="887144"/>
    <lineage>
        <taxon>Bacteria</taxon>
        <taxon>Pseudomonadati</taxon>
        <taxon>Pseudomonadota</taxon>
        <taxon>Alphaproteobacteria</taxon>
        <taxon>Hyphomicrobiales</taxon>
        <taxon>Rhizobiaceae</taxon>
        <taxon>Rhizobium/Agrobacterium group</taxon>
        <taxon>Allorhizobium</taxon>
    </lineage>
</organism>
<dbReference type="FunFam" id="3.40.50.720:FF:000240">
    <property type="entry name" value="SDR family oxidoreductase"/>
    <property type="match status" value="1"/>
</dbReference>
<protein>
    <submittedName>
        <fullName evidence="4">NAD(P)-dependent dehydrogenase (Short-subunit alcohol dehydrogenase family)</fullName>
    </submittedName>
    <submittedName>
        <fullName evidence="5">Short-chain dehydrogenase</fullName>
    </submittedName>
</protein>
<dbReference type="InterPro" id="IPR036291">
    <property type="entry name" value="NAD(P)-bd_dom_sf"/>
</dbReference>
<dbReference type="GO" id="GO:0005975">
    <property type="term" value="P:carbohydrate metabolic process"/>
    <property type="evidence" value="ECO:0007669"/>
    <property type="project" value="UniProtKB-ARBA"/>
</dbReference>
<dbReference type="AlphaFoldDB" id="A0A1Q9A0H0"/>
<dbReference type="NCBIfam" id="NF005559">
    <property type="entry name" value="PRK07231.1"/>
    <property type="match status" value="1"/>
</dbReference>
<dbReference type="Proteomes" id="UP000185598">
    <property type="component" value="Unassembled WGS sequence"/>
</dbReference>
<dbReference type="EMBL" id="MKIN01000026">
    <property type="protein sequence ID" value="OLP47933.1"/>
    <property type="molecule type" value="Genomic_DNA"/>
</dbReference>
<dbReference type="OrthoDB" id="9796652at2"/>
<dbReference type="Gene3D" id="3.40.50.720">
    <property type="entry name" value="NAD(P)-binding Rossmann-like Domain"/>
    <property type="match status" value="1"/>
</dbReference>
<evidence type="ECO:0000313" key="6">
    <source>
        <dbReference type="Proteomes" id="UP000185598"/>
    </source>
</evidence>
<comment type="similarity">
    <text evidence="1">Belongs to the short-chain dehydrogenases/reductases (SDR) family.</text>
</comment>
<comment type="caution">
    <text evidence="5">The sequence shown here is derived from an EMBL/GenBank/DDBJ whole genome shotgun (WGS) entry which is preliminary data.</text>
</comment>
<evidence type="ECO:0000313" key="7">
    <source>
        <dbReference type="Proteomes" id="UP000544107"/>
    </source>
</evidence>
<proteinExistence type="inferred from homology"/>
<evidence type="ECO:0000256" key="2">
    <source>
        <dbReference type="ARBA" id="ARBA00023002"/>
    </source>
</evidence>
<dbReference type="PRINTS" id="PR00081">
    <property type="entry name" value="GDHRDH"/>
</dbReference>
<keyword evidence="2" id="KW-0560">Oxidoreductase</keyword>
<dbReference type="PANTHER" id="PTHR42760">
    <property type="entry name" value="SHORT-CHAIN DEHYDROGENASES/REDUCTASES FAMILY MEMBER"/>
    <property type="match status" value="1"/>
</dbReference>
<evidence type="ECO:0000313" key="5">
    <source>
        <dbReference type="EMBL" id="OLP47933.1"/>
    </source>
</evidence>
<name>A0A1Q9A0H0_9HYPH</name>
<dbReference type="SUPFAM" id="SSF51735">
    <property type="entry name" value="NAD(P)-binding Rossmann-fold domains"/>
    <property type="match status" value="1"/>
</dbReference>
<dbReference type="GO" id="GO:0016616">
    <property type="term" value="F:oxidoreductase activity, acting on the CH-OH group of donors, NAD or NADP as acceptor"/>
    <property type="evidence" value="ECO:0007669"/>
    <property type="project" value="UniProtKB-ARBA"/>
</dbReference>
<evidence type="ECO:0000259" key="3">
    <source>
        <dbReference type="SMART" id="SM00822"/>
    </source>
</evidence>
<reference evidence="4 7" key="2">
    <citation type="submission" date="2020-08" db="EMBL/GenBank/DDBJ databases">
        <title>Genomic Encyclopedia of Type Strains, Phase IV (KMG-IV): sequencing the most valuable type-strain genomes for metagenomic binning, comparative biology and taxonomic classification.</title>
        <authorList>
            <person name="Goeker M."/>
        </authorList>
    </citation>
    <scope>NUCLEOTIDE SEQUENCE [LARGE SCALE GENOMIC DNA]</scope>
    <source>
        <strain evidence="4 7">DSM 100021</strain>
    </source>
</reference>
<reference evidence="5 6" key="1">
    <citation type="submission" date="2016-09" db="EMBL/GenBank/DDBJ databases">
        <title>Rhizobium oryziradicis sp. nov., isolated from the root of rice.</title>
        <authorList>
            <person name="Zhao J."/>
            <person name="Zhang X."/>
        </authorList>
    </citation>
    <scope>NUCLEOTIDE SEQUENCE [LARGE SCALE GENOMIC DNA]</scope>
    <source>
        <strain evidence="5 6">14971</strain>
    </source>
</reference>
<dbReference type="SMART" id="SM00822">
    <property type="entry name" value="PKS_KR"/>
    <property type="match status" value="1"/>
</dbReference>
<dbReference type="InterPro" id="IPR002347">
    <property type="entry name" value="SDR_fam"/>
</dbReference>